<sequence>MWQVHQEGVSAMENLNEMQCMWFQTEGLENSENSKKCHEVDRVGCCIVEESYGLLRLALKWSGFG</sequence>
<name>A0ABQ9JUE4_9CUCU</name>
<proteinExistence type="predicted"/>
<dbReference type="Proteomes" id="UP001162164">
    <property type="component" value="Unassembled WGS sequence"/>
</dbReference>
<evidence type="ECO:0000313" key="2">
    <source>
        <dbReference type="Proteomes" id="UP001162164"/>
    </source>
</evidence>
<comment type="caution">
    <text evidence="1">The sequence shown here is derived from an EMBL/GenBank/DDBJ whole genome shotgun (WGS) entry which is preliminary data.</text>
</comment>
<gene>
    <name evidence="1" type="ORF">NQ317_011200</name>
</gene>
<reference evidence="1" key="1">
    <citation type="journal article" date="2023" name="Insect Mol. Biol.">
        <title>Genome sequencing provides insights into the evolution of gene families encoding plant cell wall-degrading enzymes in longhorned beetles.</title>
        <authorList>
            <person name="Shin N.R."/>
            <person name="Okamura Y."/>
            <person name="Kirsch R."/>
            <person name="Pauchet Y."/>
        </authorList>
    </citation>
    <scope>NUCLEOTIDE SEQUENCE</scope>
    <source>
        <strain evidence="1">MMC_N1</strain>
    </source>
</reference>
<evidence type="ECO:0000313" key="1">
    <source>
        <dbReference type="EMBL" id="KAJ8980900.1"/>
    </source>
</evidence>
<protein>
    <submittedName>
        <fullName evidence="1">Uncharacterized protein</fullName>
    </submittedName>
</protein>
<dbReference type="EMBL" id="JAPWTJ010000223">
    <property type="protein sequence ID" value="KAJ8980900.1"/>
    <property type="molecule type" value="Genomic_DNA"/>
</dbReference>
<accession>A0ABQ9JUE4</accession>
<organism evidence="1 2">
    <name type="scientific">Molorchus minor</name>
    <dbReference type="NCBI Taxonomy" id="1323400"/>
    <lineage>
        <taxon>Eukaryota</taxon>
        <taxon>Metazoa</taxon>
        <taxon>Ecdysozoa</taxon>
        <taxon>Arthropoda</taxon>
        <taxon>Hexapoda</taxon>
        <taxon>Insecta</taxon>
        <taxon>Pterygota</taxon>
        <taxon>Neoptera</taxon>
        <taxon>Endopterygota</taxon>
        <taxon>Coleoptera</taxon>
        <taxon>Polyphaga</taxon>
        <taxon>Cucujiformia</taxon>
        <taxon>Chrysomeloidea</taxon>
        <taxon>Cerambycidae</taxon>
        <taxon>Lamiinae</taxon>
        <taxon>Monochamini</taxon>
        <taxon>Molorchus</taxon>
    </lineage>
</organism>
<keyword evidence="2" id="KW-1185">Reference proteome</keyword>